<protein>
    <submittedName>
        <fullName evidence="2">Uncharacterized protein</fullName>
    </submittedName>
</protein>
<feature type="chain" id="PRO_5015359164" evidence="1">
    <location>
        <begin position="21"/>
        <end position="86"/>
    </location>
</feature>
<dbReference type="Proteomes" id="UP000186601">
    <property type="component" value="Unassembled WGS sequence"/>
</dbReference>
<dbReference type="AlphaFoldDB" id="A0A2R6P1G9"/>
<dbReference type="EMBL" id="MLYV02000567">
    <property type="protein sequence ID" value="PSR82971.1"/>
    <property type="molecule type" value="Genomic_DNA"/>
</dbReference>
<keyword evidence="1" id="KW-0732">Signal</keyword>
<reference evidence="2 3" key="1">
    <citation type="submission" date="2018-02" db="EMBL/GenBank/DDBJ databases">
        <title>Genome sequence of the basidiomycete white-rot fungus Phlebia centrifuga.</title>
        <authorList>
            <person name="Granchi Z."/>
            <person name="Peng M."/>
            <person name="de Vries R.P."/>
            <person name="Hilden K."/>
            <person name="Makela M.R."/>
            <person name="Grigoriev I."/>
            <person name="Riley R."/>
        </authorList>
    </citation>
    <scope>NUCLEOTIDE SEQUENCE [LARGE SCALE GENOMIC DNA]</scope>
    <source>
        <strain evidence="2 3">FBCC195</strain>
    </source>
</reference>
<name>A0A2R6P1G9_9APHY</name>
<comment type="caution">
    <text evidence="2">The sequence shown here is derived from an EMBL/GenBank/DDBJ whole genome shotgun (WGS) entry which is preliminary data.</text>
</comment>
<proteinExistence type="predicted"/>
<dbReference type="OrthoDB" id="2817811at2759"/>
<evidence type="ECO:0000256" key="1">
    <source>
        <dbReference type="SAM" id="SignalP"/>
    </source>
</evidence>
<organism evidence="2 3">
    <name type="scientific">Hermanssonia centrifuga</name>
    <dbReference type="NCBI Taxonomy" id="98765"/>
    <lineage>
        <taxon>Eukaryota</taxon>
        <taxon>Fungi</taxon>
        <taxon>Dikarya</taxon>
        <taxon>Basidiomycota</taxon>
        <taxon>Agaricomycotina</taxon>
        <taxon>Agaricomycetes</taxon>
        <taxon>Polyporales</taxon>
        <taxon>Meruliaceae</taxon>
        <taxon>Hermanssonia</taxon>
    </lineage>
</organism>
<gene>
    <name evidence="2" type="ORF">PHLCEN_2v5941</name>
</gene>
<evidence type="ECO:0000313" key="3">
    <source>
        <dbReference type="Proteomes" id="UP000186601"/>
    </source>
</evidence>
<sequence>MKTVSIVSFLFAFAVAQIAAQGPGNCNCESPSGCPGTCLQVGVSGPFCAGYCGDPGAKACGACAGQPNTQNCLFDASGNVCSLITE</sequence>
<evidence type="ECO:0000313" key="2">
    <source>
        <dbReference type="EMBL" id="PSR82971.1"/>
    </source>
</evidence>
<accession>A0A2R6P1G9</accession>
<feature type="signal peptide" evidence="1">
    <location>
        <begin position="1"/>
        <end position="20"/>
    </location>
</feature>
<keyword evidence="3" id="KW-1185">Reference proteome</keyword>